<dbReference type="AlphaFoldDB" id="A0A0H4X8H5"/>
<dbReference type="Gene3D" id="3.40.50.720">
    <property type="entry name" value="NAD(P)-binding Rossmann-like Domain"/>
    <property type="match status" value="1"/>
</dbReference>
<evidence type="ECO:0000259" key="5">
    <source>
        <dbReference type="PROSITE" id="PS51176"/>
    </source>
</evidence>
<dbReference type="SUPFAM" id="SSF51735">
    <property type="entry name" value="NAD(P)-binding Rossmann-fold domains"/>
    <property type="match status" value="1"/>
</dbReference>
<dbReference type="KEGG" id="mym:A176_001064"/>
<dbReference type="GO" id="GO:0070403">
    <property type="term" value="F:NAD+ binding"/>
    <property type="evidence" value="ECO:0007669"/>
    <property type="project" value="InterPro"/>
</dbReference>
<reference evidence="6 7" key="1">
    <citation type="journal article" date="2016" name="PLoS ONE">
        <title>Complete Genome Sequence and Comparative Genomics of a Novel Myxobacterium Myxococcus hansupus.</title>
        <authorList>
            <person name="Sharma G."/>
            <person name="Narwani T."/>
            <person name="Subramanian S."/>
        </authorList>
    </citation>
    <scope>NUCLEOTIDE SEQUENCE [LARGE SCALE GENOMIC DNA]</scope>
    <source>
        <strain evidence="7">mixupus</strain>
    </source>
</reference>
<dbReference type="Proteomes" id="UP000009026">
    <property type="component" value="Chromosome"/>
</dbReference>
<dbReference type="Pfam" id="PF02153">
    <property type="entry name" value="PDH_N"/>
    <property type="match status" value="1"/>
</dbReference>
<feature type="domain" description="Chorismate mutase" evidence="4">
    <location>
        <begin position="258"/>
        <end position="349"/>
    </location>
</feature>
<dbReference type="STRING" id="1297742.A176_001064"/>
<dbReference type="InterPro" id="IPR002701">
    <property type="entry name" value="CM_II_prokaryot"/>
</dbReference>
<sequence>MDSEPGDMTESIALLGYGRFGRALSGLFVDAGISHRVFDPGQDDVPSALRAPALAQAVEGATFVILSMPVSAMRSVLEALRPHLTPAQTVLDVGSVKVRPVQVLASVLGRDIPWVGTHPLFGPASLARGDLPRRTVVCPNELHPAAVHKARALFERIGCEVTELSPDAHDALMARTHVLTFFLAHGLLKAEAGKDLPFAPPSFQPVARLEEYARLEVPHLFGVVQSENPYARDARVHLLDALTQLHLACEAGGPGASVPAPPGLAEVREHVDAVDRELVQLLDRRARLIHQAARLKAEHGLPLPDSEREASLLEARRQWASELNLDPDATEDVFRAVLRFSRRAVPTSH</sequence>
<feature type="coiled-coil region" evidence="3">
    <location>
        <begin position="264"/>
        <end position="298"/>
    </location>
</feature>
<dbReference type="EMBL" id="CP012109">
    <property type="protein sequence ID" value="AKQ64152.1"/>
    <property type="molecule type" value="Genomic_DNA"/>
</dbReference>
<feature type="domain" description="Prephenate/arogenate dehydrogenase" evidence="5">
    <location>
        <begin position="10"/>
        <end position="301"/>
    </location>
</feature>
<proteinExistence type="predicted"/>
<dbReference type="PANTHER" id="PTHR21363">
    <property type="entry name" value="PREPHENATE DEHYDROGENASE"/>
    <property type="match status" value="1"/>
</dbReference>
<dbReference type="GO" id="GO:0006571">
    <property type="term" value="P:tyrosine biosynthetic process"/>
    <property type="evidence" value="ECO:0007669"/>
    <property type="project" value="InterPro"/>
</dbReference>
<dbReference type="EC" id="5.4.99.5" evidence="1"/>
<name>A0A0H4X8H5_9BACT</name>
<dbReference type="PANTHER" id="PTHR21363:SF0">
    <property type="entry name" value="PREPHENATE DEHYDROGENASE [NADP(+)]"/>
    <property type="match status" value="1"/>
</dbReference>
<evidence type="ECO:0000256" key="3">
    <source>
        <dbReference type="SAM" id="Coils"/>
    </source>
</evidence>
<dbReference type="GO" id="GO:0008977">
    <property type="term" value="F:prephenate dehydrogenase (NAD+) activity"/>
    <property type="evidence" value="ECO:0007669"/>
    <property type="project" value="InterPro"/>
</dbReference>
<dbReference type="InterPro" id="IPR003099">
    <property type="entry name" value="Prephen_DH"/>
</dbReference>
<dbReference type="GO" id="GO:0004665">
    <property type="term" value="F:prephenate dehydrogenase (NADP+) activity"/>
    <property type="evidence" value="ECO:0007669"/>
    <property type="project" value="InterPro"/>
</dbReference>
<dbReference type="InterPro" id="IPR036979">
    <property type="entry name" value="CM_dom_sf"/>
</dbReference>
<dbReference type="GO" id="GO:0046417">
    <property type="term" value="P:chorismate metabolic process"/>
    <property type="evidence" value="ECO:0007669"/>
    <property type="project" value="InterPro"/>
</dbReference>
<evidence type="ECO:0000313" key="6">
    <source>
        <dbReference type="EMBL" id="AKQ64152.1"/>
    </source>
</evidence>
<dbReference type="SUPFAM" id="SSF48600">
    <property type="entry name" value="Chorismate mutase II"/>
    <property type="match status" value="1"/>
</dbReference>
<evidence type="ECO:0000259" key="4">
    <source>
        <dbReference type="PROSITE" id="PS51168"/>
    </source>
</evidence>
<dbReference type="InterPro" id="IPR046826">
    <property type="entry name" value="PDH_N"/>
</dbReference>
<dbReference type="InterPro" id="IPR036291">
    <property type="entry name" value="NAD(P)-bd_dom_sf"/>
</dbReference>
<dbReference type="InterPro" id="IPR050812">
    <property type="entry name" value="Preph/Arog_dehydrog"/>
</dbReference>
<dbReference type="Gene3D" id="1.20.59.10">
    <property type="entry name" value="Chorismate mutase"/>
    <property type="match status" value="1"/>
</dbReference>
<dbReference type="eggNOG" id="COG0287">
    <property type="taxonomic scope" value="Bacteria"/>
</dbReference>
<gene>
    <name evidence="6" type="ORF">A176_001064</name>
</gene>
<keyword evidence="2" id="KW-0560">Oxidoreductase</keyword>
<keyword evidence="3" id="KW-0175">Coiled coil</keyword>
<evidence type="ECO:0000256" key="2">
    <source>
        <dbReference type="ARBA" id="ARBA00023002"/>
    </source>
</evidence>
<dbReference type="PROSITE" id="PS51176">
    <property type="entry name" value="PDH_ADH"/>
    <property type="match status" value="1"/>
</dbReference>
<evidence type="ECO:0000256" key="1">
    <source>
        <dbReference type="ARBA" id="ARBA00012404"/>
    </source>
</evidence>
<dbReference type="PATRIC" id="fig|1297742.4.peg.1079"/>
<dbReference type="Pfam" id="PF01817">
    <property type="entry name" value="CM_2"/>
    <property type="match status" value="1"/>
</dbReference>
<dbReference type="SMART" id="SM00830">
    <property type="entry name" value="CM_2"/>
    <property type="match status" value="1"/>
</dbReference>
<dbReference type="GO" id="GO:0004106">
    <property type="term" value="F:chorismate mutase activity"/>
    <property type="evidence" value="ECO:0007669"/>
    <property type="project" value="UniProtKB-EC"/>
</dbReference>
<dbReference type="PROSITE" id="PS51168">
    <property type="entry name" value="CHORISMATE_MUT_2"/>
    <property type="match status" value="1"/>
</dbReference>
<organism evidence="6 7">
    <name type="scientific">Pseudomyxococcus hansupus</name>
    <dbReference type="NCBI Taxonomy" id="1297742"/>
    <lineage>
        <taxon>Bacteria</taxon>
        <taxon>Pseudomonadati</taxon>
        <taxon>Myxococcota</taxon>
        <taxon>Myxococcia</taxon>
        <taxon>Myxococcales</taxon>
        <taxon>Cystobacterineae</taxon>
        <taxon>Myxococcaceae</taxon>
        <taxon>Pseudomyxococcus</taxon>
    </lineage>
</organism>
<accession>A0A0H4X8H5</accession>
<keyword evidence="7" id="KW-1185">Reference proteome</keyword>
<protein>
    <recommendedName>
        <fullName evidence="1">chorismate mutase</fullName>
        <ecNumber evidence="1">5.4.99.5</ecNumber>
    </recommendedName>
</protein>
<dbReference type="eggNOG" id="COG1605">
    <property type="taxonomic scope" value="Bacteria"/>
</dbReference>
<dbReference type="InterPro" id="IPR036263">
    <property type="entry name" value="Chorismate_II_sf"/>
</dbReference>
<evidence type="ECO:0000313" key="7">
    <source>
        <dbReference type="Proteomes" id="UP000009026"/>
    </source>
</evidence>